<name>A0A8H3QH59_9GLOM</name>
<evidence type="ECO:0000313" key="2">
    <source>
        <dbReference type="Proteomes" id="UP000615446"/>
    </source>
</evidence>
<dbReference type="Proteomes" id="UP000615446">
    <property type="component" value="Unassembled WGS sequence"/>
</dbReference>
<accession>A0A8H3QH59</accession>
<comment type="caution">
    <text evidence="1">The sequence shown here is derived from an EMBL/GenBank/DDBJ whole genome shotgun (WGS) entry which is preliminary data.</text>
</comment>
<gene>
    <name evidence="1" type="ORF">RCL2_000686300</name>
</gene>
<protein>
    <submittedName>
        <fullName evidence="1">Uncharacterized protein</fullName>
    </submittedName>
</protein>
<evidence type="ECO:0000313" key="1">
    <source>
        <dbReference type="EMBL" id="GES79563.1"/>
    </source>
</evidence>
<sequence>MNDMINNHFNRNNNIQKLLTELSLYKFCNKRLYDGRGRSNHCNSVKSAHMISSWELLYSDYNAGLIC</sequence>
<organism evidence="1 2">
    <name type="scientific">Rhizophagus clarus</name>
    <dbReference type="NCBI Taxonomy" id="94130"/>
    <lineage>
        <taxon>Eukaryota</taxon>
        <taxon>Fungi</taxon>
        <taxon>Fungi incertae sedis</taxon>
        <taxon>Mucoromycota</taxon>
        <taxon>Glomeromycotina</taxon>
        <taxon>Glomeromycetes</taxon>
        <taxon>Glomerales</taxon>
        <taxon>Glomeraceae</taxon>
        <taxon>Rhizophagus</taxon>
    </lineage>
</organism>
<dbReference type="AlphaFoldDB" id="A0A8H3QH59"/>
<reference evidence="1" key="1">
    <citation type="submission" date="2019-10" db="EMBL/GenBank/DDBJ databases">
        <title>Conservation and host-specific expression of non-tandemly repeated heterogenous ribosome RNA gene in arbuscular mycorrhizal fungi.</title>
        <authorList>
            <person name="Maeda T."/>
            <person name="Kobayashi Y."/>
            <person name="Nakagawa T."/>
            <person name="Ezawa T."/>
            <person name="Yamaguchi K."/>
            <person name="Bino T."/>
            <person name="Nishimoto Y."/>
            <person name="Shigenobu S."/>
            <person name="Kawaguchi M."/>
        </authorList>
    </citation>
    <scope>NUCLEOTIDE SEQUENCE</scope>
    <source>
        <strain evidence="1">HR1</strain>
    </source>
</reference>
<dbReference type="EMBL" id="BLAL01000044">
    <property type="protein sequence ID" value="GES79563.1"/>
    <property type="molecule type" value="Genomic_DNA"/>
</dbReference>
<proteinExistence type="predicted"/>